<proteinExistence type="predicted"/>
<keyword evidence="4" id="KW-1185">Reference proteome</keyword>
<dbReference type="Proteomes" id="UP000708208">
    <property type="component" value="Unassembled WGS sequence"/>
</dbReference>
<feature type="non-terminal residue" evidence="3">
    <location>
        <position position="1637"/>
    </location>
</feature>
<feature type="region of interest" description="Disordered" evidence="1">
    <location>
        <begin position="1176"/>
        <end position="1197"/>
    </location>
</feature>
<feature type="compositionally biased region" description="Polar residues" evidence="1">
    <location>
        <begin position="1628"/>
        <end position="1637"/>
    </location>
</feature>
<comment type="caution">
    <text evidence="3">The sequence shown here is derived from an EMBL/GenBank/DDBJ whole genome shotgun (WGS) entry which is preliminary data.</text>
</comment>
<dbReference type="PROSITE" id="PS50994">
    <property type="entry name" value="INTEGRASE"/>
    <property type="match status" value="1"/>
</dbReference>
<organism evidence="3 4">
    <name type="scientific">Allacma fusca</name>
    <dbReference type="NCBI Taxonomy" id="39272"/>
    <lineage>
        <taxon>Eukaryota</taxon>
        <taxon>Metazoa</taxon>
        <taxon>Ecdysozoa</taxon>
        <taxon>Arthropoda</taxon>
        <taxon>Hexapoda</taxon>
        <taxon>Collembola</taxon>
        <taxon>Symphypleona</taxon>
        <taxon>Sminthuridae</taxon>
        <taxon>Allacma</taxon>
    </lineage>
</organism>
<dbReference type="PANTHER" id="PTHR37984:SF5">
    <property type="entry name" value="PROTEIN NYNRIN-LIKE"/>
    <property type="match status" value="1"/>
</dbReference>
<evidence type="ECO:0000256" key="1">
    <source>
        <dbReference type="SAM" id="MobiDB-lite"/>
    </source>
</evidence>
<dbReference type="GO" id="GO:0015074">
    <property type="term" value="P:DNA integration"/>
    <property type="evidence" value="ECO:0007669"/>
    <property type="project" value="InterPro"/>
</dbReference>
<feature type="compositionally biased region" description="Pro residues" evidence="1">
    <location>
        <begin position="194"/>
        <end position="211"/>
    </location>
</feature>
<reference evidence="3" key="1">
    <citation type="submission" date="2021-06" db="EMBL/GenBank/DDBJ databases">
        <authorList>
            <person name="Hodson N. C."/>
            <person name="Mongue J. A."/>
            <person name="Jaron S. K."/>
        </authorList>
    </citation>
    <scope>NUCLEOTIDE SEQUENCE</scope>
</reference>
<evidence type="ECO:0000313" key="3">
    <source>
        <dbReference type="EMBL" id="CAG7733881.1"/>
    </source>
</evidence>
<feature type="compositionally biased region" description="Polar residues" evidence="1">
    <location>
        <begin position="141"/>
        <end position="159"/>
    </location>
</feature>
<gene>
    <name evidence="3" type="ORF">AFUS01_LOCUS22302</name>
</gene>
<feature type="compositionally biased region" description="Low complexity" evidence="1">
    <location>
        <begin position="115"/>
        <end position="129"/>
    </location>
</feature>
<feature type="region of interest" description="Disordered" evidence="1">
    <location>
        <begin position="1403"/>
        <end position="1455"/>
    </location>
</feature>
<feature type="compositionally biased region" description="Polar residues" evidence="1">
    <location>
        <begin position="840"/>
        <end position="849"/>
    </location>
</feature>
<accession>A0A8J2PE53</accession>
<sequence>NRSVPEFEARLKEVISVETKKGHFLASNDASSPNSKKKEGTPYSVSSNIAPEIPIKNLTPLMCQYCNNRGHSAATCFRIRDGLPPILPTTQPVAPQNPQQQHQQPQRNFPRGDRPGVPQNQVQNQPRGNFQHPRNGDNRQPRNFQFQSNWQPARNQQQAPSPPINDAQRPDTEPSLRDLQKAVQDIRALLYAPRPAPAVVPPNERPQPPRSSSPYSGNEQQSHPLTANSVPDATNFSQPISNHYVPPTVPPVSEPQSSIPLNSHHINSPFHSTHQIRHNETESRSVHNSAPHPCPSTLTKEFDLMQAKETPSYDFLCSLKLLNFEKYITGLFDCGAGLSAISPALVHELLKVTPQAIHVRTHTRRAVGKFVQNSTVYYSQTATLFYEVDNQFHSFDFAVIPRVSNLLIVGIAFLDYHRATLQFGRRSYYLQPVSRNDQQTHPSTHTSYDASMHTDSTQHSQSVSFLTVVPTKRADTLTSQRALEDKILFHHGWPSRVVTDGGTHFTGTHFRYFLAEHGIQQSILMPNSPQSNGIVERSNREIKNYVPYDDMNLRKRNVHQQHMRPFHQPPEEWKRDYPHLIKDPVFNRQSVNSLMGQTDIPVQPRSDGIRNHPPAAPLQASSVYAPTSSFHNPILIAVQPVAPAGPPPVPSSTYIPPLMSIIISPPVSRSPSPQAGYCRDMDYVPPRYAQHTISYGPAYSTRSRRRRRRRVSTPPSPISSSPASSPCSSDDANQPRIVTPPASSRSSSRGSMHSSTRSSPSPMPRLTQHSSHHSLLHSPILTNSKFVEVPQYLSRPPFSGLESRHRDKSLTPPITIRPQASVSVSPNVSERTHFRPIASPTPSNGSSSADELYGYLGHRNASIASPLVSSPTQKEAPSLVTLQPRLITPVAALPHSISQPPFGSTVPTTDASDNVATSSITQAKIPLFSFSVPPSTLQGPLPFATKAELDTFVDQCCETYRYPYNRLVNDKCTLEDCNNYFHPHCFLYNPATGRPREVEDIQIPPDEFIKAKIPLASPEDWSSFQKFIINETKDSGLSLCPSLRCDCLGLMHTFCPYYVPEFIDSWTNSLVLNPNRVQLEELITQVEVLRLSVDSYIGHHITQDFRNINANLEQLEIKFDKVPIPSDDSPNRNLRKQGLRALNEALLTLYDAIHANEAIGCSQCLPLGASAPSNLSHHAPSIDILPSPTSDPQPTDQDVLDEELLANITNILDSPKSAKSRSPGLDTVDDSLDEQTTIVTTPAELLHDAPADSSEPLFPSPHDITQDNVFLSPEEMHITHPTSTSTPVTTAAPVTAEGGNDLIPSVLTLSSDILATPPQLNVHIDPAHMSLTSASRKIIQALRTPLRSTPLRAHLRSRGQAPKDYKQFFVTRKRTNTVPVSKVDKNVNKQFKLTNTVEHIVSSSSSAAVTQSQHKEIKSSKNKVTYTLPKKRKSPEVKKPTTKGPSPTKGKSQVIKLKPQSKTSGYQYKVYPSLDGSLVGEVIPATSAVEWTFSAIKKASGAALPLQPKISRQSTKVNKEMILKNLHIPPSHFSITAPTPKPWLSALSVDPSSQPVDLHMDCDRTPAPSSELSESFVPMECDVEALPPSPPDNEVPLARRRSAQFEASQLRRRSKTFSTPQPEIRVGLSSSSASEDP</sequence>
<dbReference type="InterPro" id="IPR050951">
    <property type="entry name" value="Retrovirus_Pol_polyprotein"/>
</dbReference>
<feature type="region of interest" description="Disordered" evidence="1">
    <location>
        <begin position="694"/>
        <end position="774"/>
    </location>
</feature>
<feature type="region of interest" description="Disordered" evidence="1">
    <location>
        <begin position="434"/>
        <end position="456"/>
    </location>
</feature>
<evidence type="ECO:0000313" key="4">
    <source>
        <dbReference type="Proteomes" id="UP000708208"/>
    </source>
</evidence>
<feature type="region of interest" description="Disordered" evidence="1">
    <location>
        <begin position="193"/>
        <end position="294"/>
    </location>
</feature>
<feature type="compositionally biased region" description="Low complexity" evidence="1">
    <location>
        <begin position="91"/>
        <end position="106"/>
    </location>
</feature>
<feature type="region of interest" description="Disordered" evidence="1">
    <location>
        <begin position="821"/>
        <end position="851"/>
    </location>
</feature>
<dbReference type="InterPro" id="IPR001584">
    <property type="entry name" value="Integrase_cat-core"/>
</dbReference>
<feature type="compositionally biased region" description="Polar residues" evidence="1">
    <location>
        <begin position="217"/>
        <end position="241"/>
    </location>
</feature>
<feature type="domain" description="Integrase catalytic" evidence="2">
    <location>
        <begin position="428"/>
        <end position="546"/>
    </location>
</feature>
<dbReference type="PANTHER" id="PTHR37984">
    <property type="entry name" value="PROTEIN CBG26694"/>
    <property type="match status" value="1"/>
</dbReference>
<evidence type="ECO:0000259" key="2">
    <source>
        <dbReference type="PROSITE" id="PS50994"/>
    </source>
</evidence>
<name>A0A8J2PE53_9HEXA</name>
<feature type="compositionally biased region" description="Low complexity" evidence="1">
    <location>
        <begin position="718"/>
        <end position="729"/>
    </location>
</feature>
<feature type="compositionally biased region" description="Low complexity" evidence="1">
    <location>
        <begin position="1442"/>
        <end position="1452"/>
    </location>
</feature>
<feature type="region of interest" description="Disordered" evidence="1">
    <location>
        <begin position="86"/>
        <end position="176"/>
    </location>
</feature>
<feature type="region of interest" description="Disordered" evidence="1">
    <location>
        <begin position="19"/>
        <end position="48"/>
    </location>
</feature>
<feature type="compositionally biased region" description="Polar residues" evidence="1">
    <location>
        <begin position="1187"/>
        <end position="1196"/>
    </location>
</feature>
<feature type="compositionally biased region" description="Low complexity" evidence="1">
    <location>
        <begin position="1403"/>
        <end position="1412"/>
    </location>
</feature>
<feature type="compositionally biased region" description="Low complexity" evidence="1">
    <location>
        <begin position="740"/>
        <end position="760"/>
    </location>
</feature>
<protein>
    <recommendedName>
        <fullName evidence="2">Integrase catalytic domain-containing protein</fullName>
    </recommendedName>
</protein>
<feature type="compositionally biased region" description="Basic residues" evidence="1">
    <location>
        <begin position="702"/>
        <end position="711"/>
    </location>
</feature>
<feature type="compositionally biased region" description="Polar residues" evidence="1">
    <location>
        <begin position="254"/>
        <end position="273"/>
    </location>
</feature>
<dbReference type="EMBL" id="CAJVCH010258536">
    <property type="protein sequence ID" value="CAG7733881.1"/>
    <property type="molecule type" value="Genomic_DNA"/>
</dbReference>
<feature type="region of interest" description="Disordered" evidence="1">
    <location>
        <begin position="1554"/>
        <end position="1637"/>
    </location>
</feature>